<keyword evidence="1" id="KW-0472">Membrane</keyword>
<comment type="caution">
    <text evidence="2">The sequence shown here is derived from an EMBL/GenBank/DDBJ whole genome shotgun (WGS) entry which is preliminary data.</text>
</comment>
<protein>
    <recommendedName>
        <fullName evidence="4">LPXTG cell wall anchor domain-containing protein</fullName>
    </recommendedName>
</protein>
<keyword evidence="3" id="KW-1185">Reference proteome</keyword>
<gene>
    <name evidence="2" type="ORF">GCM10022419_070620</name>
</gene>
<evidence type="ECO:0000313" key="3">
    <source>
        <dbReference type="Proteomes" id="UP001500630"/>
    </source>
</evidence>
<feature type="transmembrane region" description="Helical" evidence="1">
    <location>
        <begin position="12"/>
        <end position="37"/>
    </location>
</feature>
<evidence type="ECO:0008006" key="4">
    <source>
        <dbReference type="Google" id="ProtNLM"/>
    </source>
</evidence>
<dbReference type="Proteomes" id="UP001500630">
    <property type="component" value="Unassembled WGS sequence"/>
</dbReference>
<evidence type="ECO:0000256" key="1">
    <source>
        <dbReference type="SAM" id="Phobius"/>
    </source>
</evidence>
<reference evidence="3" key="1">
    <citation type="journal article" date="2019" name="Int. J. Syst. Evol. Microbiol.">
        <title>The Global Catalogue of Microorganisms (GCM) 10K type strain sequencing project: providing services to taxonomists for standard genome sequencing and annotation.</title>
        <authorList>
            <consortium name="The Broad Institute Genomics Platform"/>
            <consortium name="The Broad Institute Genome Sequencing Center for Infectious Disease"/>
            <person name="Wu L."/>
            <person name="Ma J."/>
        </authorList>
    </citation>
    <scope>NUCLEOTIDE SEQUENCE [LARGE SCALE GENOMIC DNA]</scope>
    <source>
        <strain evidence="3">JCM 17326</strain>
    </source>
</reference>
<proteinExistence type="predicted"/>
<keyword evidence="1" id="KW-0812">Transmembrane</keyword>
<evidence type="ECO:0000313" key="2">
    <source>
        <dbReference type="EMBL" id="GAA3579052.1"/>
    </source>
</evidence>
<name>A0ABP6YCX1_9ACTN</name>
<dbReference type="EMBL" id="BAABDQ010000018">
    <property type="protein sequence ID" value="GAA3579052.1"/>
    <property type="molecule type" value="Genomic_DNA"/>
</dbReference>
<dbReference type="RefSeq" id="WP_345568644.1">
    <property type="nucleotide sequence ID" value="NZ_BAABDQ010000018.1"/>
</dbReference>
<keyword evidence="1" id="KW-1133">Transmembrane helix</keyword>
<sequence>MAQPVAGGNADLPIAEACTLMICTAAATLAGAAGLVLRRRAA</sequence>
<organism evidence="2 3">
    <name type="scientific">Nonomuraea rosea</name>
    <dbReference type="NCBI Taxonomy" id="638574"/>
    <lineage>
        <taxon>Bacteria</taxon>
        <taxon>Bacillati</taxon>
        <taxon>Actinomycetota</taxon>
        <taxon>Actinomycetes</taxon>
        <taxon>Streptosporangiales</taxon>
        <taxon>Streptosporangiaceae</taxon>
        <taxon>Nonomuraea</taxon>
    </lineage>
</organism>
<accession>A0ABP6YCX1</accession>